<dbReference type="InterPro" id="IPR001650">
    <property type="entry name" value="Helicase_C-like"/>
</dbReference>
<dbReference type="SUPFAM" id="SSF52540">
    <property type="entry name" value="P-loop containing nucleoside triphosphate hydrolases"/>
    <property type="match status" value="1"/>
</dbReference>
<dbReference type="PROSITE" id="PS51194">
    <property type="entry name" value="HELICASE_CTER"/>
    <property type="match status" value="1"/>
</dbReference>
<sequence length="116" mass="13014">TNGKAIIWIANNRLAIQDVYKHLIKDHDPKEVLLYYGDTKQEDRDFAKKAFKKGSGSSAKILVGNPAVGGYGLNLTGVNTVIYYVNSFDNEIRQQSEKRAHRIGQTRTVTYVDLIA</sequence>
<organism evidence="2">
    <name type="scientific">marine sediment metagenome</name>
    <dbReference type="NCBI Taxonomy" id="412755"/>
    <lineage>
        <taxon>unclassified sequences</taxon>
        <taxon>metagenomes</taxon>
        <taxon>ecological metagenomes</taxon>
    </lineage>
</organism>
<reference evidence="2" key="1">
    <citation type="journal article" date="2014" name="Front. Microbiol.">
        <title>High frequency of phylogenetically diverse reductive dehalogenase-homologous genes in deep subseafloor sedimentary metagenomes.</title>
        <authorList>
            <person name="Kawai M."/>
            <person name="Futagami T."/>
            <person name="Toyoda A."/>
            <person name="Takaki Y."/>
            <person name="Nishi S."/>
            <person name="Hori S."/>
            <person name="Arai W."/>
            <person name="Tsubouchi T."/>
            <person name="Morono Y."/>
            <person name="Uchiyama I."/>
            <person name="Ito T."/>
            <person name="Fujiyama A."/>
            <person name="Inagaki F."/>
            <person name="Takami H."/>
        </authorList>
    </citation>
    <scope>NUCLEOTIDE SEQUENCE</scope>
    <source>
        <strain evidence="2">Expedition CK06-06</strain>
    </source>
</reference>
<dbReference type="AlphaFoldDB" id="X1EMP9"/>
<feature type="non-terminal residue" evidence="2">
    <location>
        <position position="1"/>
    </location>
</feature>
<accession>X1EMP9</accession>
<proteinExistence type="predicted"/>
<dbReference type="SMART" id="SM00490">
    <property type="entry name" value="HELICc"/>
    <property type="match status" value="1"/>
</dbReference>
<dbReference type="Gene3D" id="3.40.50.300">
    <property type="entry name" value="P-loop containing nucleotide triphosphate hydrolases"/>
    <property type="match status" value="1"/>
</dbReference>
<evidence type="ECO:0000313" key="2">
    <source>
        <dbReference type="EMBL" id="GAH21620.1"/>
    </source>
</evidence>
<dbReference type="InterPro" id="IPR027417">
    <property type="entry name" value="P-loop_NTPase"/>
</dbReference>
<comment type="caution">
    <text evidence="2">The sequence shown here is derived from an EMBL/GenBank/DDBJ whole genome shotgun (WGS) entry which is preliminary data.</text>
</comment>
<gene>
    <name evidence="2" type="ORF">S01H4_64969</name>
</gene>
<feature type="domain" description="Helicase C-terminal" evidence="1">
    <location>
        <begin position="1"/>
        <end position="116"/>
    </location>
</feature>
<name>X1EMP9_9ZZZZ</name>
<dbReference type="Pfam" id="PF00271">
    <property type="entry name" value="Helicase_C"/>
    <property type="match status" value="1"/>
</dbReference>
<evidence type="ECO:0000259" key="1">
    <source>
        <dbReference type="PROSITE" id="PS51194"/>
    </source>
</evidence>
<feature type="non-terminal residue" evidence="2">
    <location>
        <position position="116"/>
    </location>
</feature>
<protein>
    <recommendedName>
        <fullName evidence="1">Helicase C-terminal domain-containing protein</fullName>
    </recommendedName>
</protein>
<dbReference type="EMBL" id="BART01039579">
    <property type="protein sequence ID" value="GAH21620.1"/>
    <property type="molecule type" value="Genomic_DNA"/>
</dbReference>
<dbReference type="PANTHER" id="PTHR10799">
    <property type="entry name" value="SNF2/RAD54 HELICASE FAMILY"/>
    <property type="match status" value="1"/>
</dbReference>